<dbReference type="SUPFAM" id="SSF54534">
    <property type="entry name" value="FKBP-like"/>
    <property type="match status" value="1"/>
</dbReference>
<accession>A4FYQ7</accession>
<dbReference type="EC" id="5.2.1.8" evidence="3 6"/>
<protein>
    <recommendedName>
        <fullName evidence="3 6">peptidylprolyl isomerase</fullName>
        <ecNumber evidence="3 6">5.2.1.8</ecNumber>
    </recommendedName>
</protein>
<feature type="domain" description="PPIase FKBP-type" evidence="7">
    <location>
        <begin position="19"/>
        <end position="106"/>
    </location>
</feature>
<evidence type="ECO:0000256" key="6">
    <source>
        <dbReference type="PROSITE-ProRule" id="PRU00277"/>
    </source>
</evidence>
<dbReference type="eggNOG" id="arCOG00980">
    <property type="taxonomic scope" value="Archaea"/>
</dbReference>
<name>A4FYQ7_METM5</name>
<sequence>MIIVAIGFIETNGEIMEKGKLVKISYDGYVEENLFDTTNEELAKEQGIFNPNMVYGSVTVSAGEKMLIPGLDSAIMEMNVGEERELDLAAEDAFGKRDASQVKIVPMKEFKKHNVNPIPGMPVNIDNKIGKVVSANGGRILVDFNHELAGKDLKYKLKIEEVVEAPEAVALEVAKLFIPRISEENLKITIDGENVTLDLPENTAFMQNLQMVKMGISNELIKRLEAKKVSFIDNFVKKEEKTE</sequence>
<dbReference type="Gene3D" id="3.30.70.2210">
    <property type="match status" value="1"/>
</dbReference>
<dbReference type="GO" id="GO:0003755">
    <property type="term" value="F:peptidyl-prolyl cis-trans isomerase activity"/>
    <property type="evidence" value="ECO:0007669"/>
    <property type="project" value="UniProtKB-KW"/>
</dbReference>
<dbReference type="InterPro" id="IPR046357">
    <property type="entry name" value="PPIase_dom_sf"/>
</dbReference>
<dbReference type="Gene3D" id="3.10.50.40">
    <property type="match status" value="1"/>
</dbReference>
<evidence type="ECO:0000313" key="9">
    <source>
        <dbReference type="Proteomes" id="UP000000253"/>
    </source>
</evidence>
<gene>
    <name evidence="8" type="ordered locus">MmarC5_1035</name>
</gene>
<dbReference type="InterPro" id="IPR001179">
    <property type="entry name" value="PPIase_FKBP_dom"/>
</dbReference>
<dbReference type="PANTHER" id="PTHR47861:SF2">
    <property type="entry name" value="LONG-TYPE PEPTIDYL-PROLYL CIS-TRANS ISOMERASE"/>
    <property type="match status" value="1"/>
</dbReference>
<evidence type="ECO:0000256" key="5">
    <source>
        <dbReference type="ARBA" id="ARBA00023235"/>
    </source>
</evidence>
<keyword evidence="4 6" id="KW-0697">Rotamase</keyword>
<reference evidence="8 9" key="1">
    <citation type="submission" date="2007-03" db="EMBL/GenBank/DDBJ databases">
        <title>Complete sequence of chromosome of Methanococcus maripaludis C5.</title>
        <authorList>
            <consortium name="US DOE Joint Genome Institute"/>
            <person name="Copeland A."/>
            <person name="Lucas S."/>
            <person name="Lapidus A."/>
            <person name="Barry K."/>
            <person name="Glavina del Rio T."/>
            <person name="Dalin E."/>
            <person name="Tice H."/>
            <person name="Pitluck S."/>
            <person name="Chertkov O."/>
            <person name="Brettin T."/>
            <person name="Bruce D."/>
            <person name="Han C."/>
            <person name="Detter J.C."/>
            <person name="Schmutz J."/>
            <person name="Larimer F."/>
            <person name="Land M."/>
            <person name="Hauser L."/>
            <person name="Kyrpides N."/>
            <person name="Mikhailova N."/>
            <person name="Sieprawska-Lupa M."/>
            <person name="Whitman W.B."/>
            <person name="Richardson P."/>
        </authorList>
    </citation>
    <scope>NUCLEOTIDE SEQUENCE [LARGE SCALE GENOMIC DNA]</scope>
    <source>
        <strain evidence="9">C5 / ATCC BAA-1333</strain>
    </source>
</reference>
<dbReference type="InterPro" id="IPR040825">
    <property type="entry name" value="FKBP26_C"/>
</dbReference>
<dbReference type="STRING" id="402880.MmarC5_1035"/>
<dbReference type="EMBL" id="CP000609">
    <property type="protein sequence ID" value="ABO35341.1"/>
    <property type="molecule type" value="Genomic_DNA"/>
</dbReference>
<dbReference type="InterPro" id="IPR048261">
    <property type="entry name" value="SlpA/SlyD-like_ins_sf"/>
</dbReference>
<comment type="catalytic activity">
    <reaction evidence="1 6">
        <text>[protein]-peptidylproline (omega=180) = [protein]-peptidylproline (omega=0)</text>
        <dbReference type="Rhea" id="RHEA:16237"/>
        <dbReference type="Rhea" id="RHEA-COMP:10747"/>
        <dbReference type="Rhea" id="RHEA-COMP:10748"/>
        <dbReference type="ChEBI" id="CHEBI:83833"/>
        <dbReference type="ChEBI" id="CHEBI:83834"/>
        <dbReference type="EC" id="5.2.1.8"/>
    </reaction>
</comment>
<evidence type="ECO:0000259" key="7">
    <source>
        <dbReference type="PROSITE" id="PS50059"/>
    </source>
</evidence>
<evidence type="ECO:0000256" key="2">
    <source>
        <dbReference type="ARBA" id="ARBA00006577"/>
    </source>
</evidence>
<evidence type="ECO:0000313" key="8">
    <source>
        <dbReference type="EMBL" id="ABO35341.1"/>
    </source>
</evidence>
<dbReference type="PANTHER" id="PTHR47861">
    <property type="entry name" value="FKBP-TYPE PEPTIDYL-PROLYL CIS-TRANS ISOMERASE SLYD"/>
    <property type="match status" value="1"/>
</dbReference>
<dbReference type="KEGG" id="mmq:MmarC5_1035"/>
<evidence type="ECO:0000256" key="3">
    <source>
        <dbReference type="ARBA" id="ARBA00013194"/>
    </source>
</evidence>
<evidence type="ECO:0000256" key="1">
    <source>
        <dbReference type="ARBA" id="ARBA00000971"/>
    </source>
</evidence>
<proteinExistence type="inferred from homology"/>
<dbReference type="Gene3D" id="2.40.10.330">
    <property type="match status" value="1"/>
</dbReference>
<dbReference type="Proteomes" id="UP000000253">
    <property type="component" value="Chromosome"/>
</dbReference>
<dbReference type="HOGENOM" id="CLU_073526_0_0_2"/>
<evidence type="ECO:0000256" key="4">
    <source>
        <dbReference type="ARBA" id="ARBA00023110"/>
    </source>
</evidence>
<dbReference type="PROSITE" id="PS50059">
    <property type="entry name" value="FKBP_PPIASE"/>
    <property type="match status" value="1"/>
</dbReference>
<keyword evidence="5 6" id="KW-0413">Isomerase</keyword>
<organism evidence="8 9">
    <name type="scientific">Methanococcus maripaludis (strain C5 / ATCC BAA-1333)</name>
    <dbReference type="NCBI Taxonomy" id="402880"/>
    <lineage>
        <taxon>Archaea</taxon>
        <taxon>Methanobacteriati</taxon>
        <taxon>Methanobacteriota</taxon>
        <taxon>Methanomada group</taxon>
        <taxon>Methanococci</taxon>
        <taxon>Methanococcales</taxon>
        <taxon>Methanococcaceae</taxon>
        <taxon>Methanococcus</taxon>
    </lineage>
</organism>
<dbReference type="AlphaFoldDB" id="A4FYQ7"/>
<dbReference type="InterPro" id="IPR054016">
    <property type="entry name" value="FKBP26_IF"/>
</dbReference>
<dbReference type="Pfam" id="PF22199">
    <property type="entry name" value="FKBP26_IF"/>
    <property type="match status" value="1"/>
</dbReference>
<dbReference type="Pfam" id="PF18046">
    <property type="entry name" value="FKBP26_C"/>
    <property type="match status" value="1"/>
</dbReference>
<comment type="similarity">
    <text evidence="2">Belongs to the FKBP-type PPIase family.</text>
</comment>